<dbReference type="EMBL" id="UINC01059488">
    <property type="protein sequence ID" value="SVB82956.1"/>
    <property type="molecule type" value="Genomic_DNA"/>
</dbReference>
<dbReference type="AlphaFoldDB" id="A0A382H6N2"/>
<name>A0A382H6N2_9ZZZZ</name>
<accession>A0A382H6N2</accession>
<reference evidence="1" key="1">
    <citation type="submission" date="2018-05" db="EMBL/GenBank/DDBJ databases">
        <authorList>
            <person name="Lanie J.A."/>
            <person name="Ng W.-L."/>
            <person name="Kazmierczak K.M."/>
            <person name="Andrzejewski T.M."/>
            <person name="Davidsen T.M."/>
            <person name="Wayne K.J."/>
            <person name="Tettelin H."/>
            <person name="Glass J.I."/>
            <person name="Rusch D."/>
            <person name="Podicherti R."/>
            <person name="Tsui H.-C.T."/>
            <person name="Winkler M.E."/>
        </authorList>
    </citation>
    <scope>NUCLEOTIDE SEQUENCE</scope>
</reference>
<protein>
    <submittedName>
        <fullName evidence="1">Uncharacterized protein</fullName>
    </submittedName>
</protein>
<proteinExistence type="predicted"/>
<sequence length="100" mass="11439">MQTSKLFKAISTSQTRYMREYNSTSFAYTHTLKTKPEKGLLKDWTNRSRHNELIAKTGNLFEQTNSSCLSNAPNFSSVPTTAIVPNLFTWNWTLGAKLKF</sequence>
<evidence type="ECO:0000313" key="1">
    <source>
        <dbReference type="EMBL" id="SVB82956.1"/>
    </source>
</evidence>
<gene>
    <name evidence="1" type="ORF">METZ01_LOCUS235810</name>
</gene>
<organism evidence="1">
    <name type="scientific">marine metagenome</name>
    <dbReference type="NCBI Taxonomy" id="408172"/>
    <lineage>
        <taxon>unclassified sequences</taxon>
        <taxon>metagenomes</taxon>
        <taxon>ecological metagenomes</taxon>
    </lineage>
</organism>